<dbReference type="InterPro" id="IPR020605">
    <property type="entry name" value="Octanoyltransferase_CS"/>
</dbReference>
<feature type="binding site" evidence="6 9">
    <location>
        <begin position="177"/>
        <end position="179"/>
    </location>
    <ligand>
        <name>substrate</name>
    </ligand>
</feature>
<gene>
    <name evidence="6 12" type="primary">lipB</name>
    <name evidence="12" type="ORF">FRY97_01410</name>
</gene>
<dbReference type="UniPathway" id="UPA00538">
    <property type="reaction ID" value="UER00592"/>
</dbReference>
<feature type="site" description="Lowers pKa of active site Cys" evidence="6 10">
    <location>
        <position position="161"/>
    </location>
</feature>
<feature type="active site" description="Acyl-thioester intermediate" evidence="6 8">
    <location>
        <position position="195"/>
    </location>
</feature>
<evidence type="ECO:0000256" key="10">
    <source>
        <dbReference type="PIRSR" id="PIRSR016262-3"/>
    </source>
</evidence>
<comment type="miscellaneous">
    <text evidence="6">In the reaction, the free carboxyl group of octanoic acid is attached via an amide linkage to the epsilon-amino group of a specific lysine residue of lipoyl domains of lipoate-dependent enzymes.</text>
</comment>
<dbReference type="PROSITE" id="PS51733">
    <property type="entry name" value="BPL_LPL_CATALYTIC"/>
    <property type="match status" value="1"/>
</dbReference>
<comment type="pathway">
    <text evidence="1 6 7">Protein modification; protein lipoylation via endogenous pathway; protein N(6)-(lipoyl)lysine from octanoyl-[acyl-carrier-protein]: step 1/2.</text>
</comment>
<feature type="binding site" evidence="6 9">
    <location>
        <begin position="91"/>
        <end position="98"/>
    </location>
    <ligand>
        <name>substrate</name>
    </ligand>
</feature>
<evidence type="ECO:0000256" key="6">
    <source>
        <dbReference type="HAMAP-Rule" id="MF_00013"/>
    </source>
</evidence>
<dbReference type="GO" id="GO:0033819">
    <property type="term" value="F:lipoyl(octanoyl) transferase activity"/>
    <property type="evidence" value="ECO:0007669"/>
    <property type="project" value="UniProtKB-EC"/>
</dbReference>
<evidence type="ECO:0000256" key="5">
    <source>
        <dbReference type="ARBA" id="ARBA00024732"/>
    </source>
</evidence>
<dbReference type="FunFam" id="3.30.930.10:FF:000035">
    <property type="entry name" value="Putative lipoyltransferase 2, mitochondrial"/>
    <property type="match status" value="1"/>
</dbReference>
<keyword evidence="2 6" id="KW-0963">Cytoplasm</keyword>
<comment type="catalytic activity">
    <reaction evidence="6 7">
        <text>octanoyl-[ACP] + L-lysyl-[protein] = N(6)-octanoyl-L-lysyl-[protein] + holo-[ACP] + H(+)</text>
        <dbReference type="Rhea" id="RHEA:17665"/>
        <dbReference type="Rhea" id="RHEA-COMP:9636"/>
        <dbReference type="Rhea" id="RHEA-COMP:9685"/>
        <dbReference type="Rhea" id="RHEA-COMP:9752"/>
        <dbReference type="Rhea" id="RHEA-COMP:9928"/>
        <dbReference type="ChEBI" id="CHEBI:15378"/>
        <dbReference type="ChEBI" id="CHEBI:29969"/>
        <dbReference type="ChEBI" id="CHEBI:64479"/>
        <dbReference type="ChEBI" id="CHEBI:78463"/>
        <dbReference type="ChEBI" id="CHEBI:78809"/>
        <dbReference type="EC" id="2.3.1.181"/>
    </reaction>
</comment>
<feature type="domain" description="BPL/LPL catalytic" evidence="11">
    <location>
        <begin position="46"/>
        <end position="236"/>
    </location>
</feature>
<dbReference type="HAMAP" id="MF_00013">
    <property type="entry name" value="LipB"/>
    <property type="match status" value="1"/>
</dbReference>
<comment type="subcellular location">
    <subcellularLocation>
        <location evidence="6">Cytoplasm</location>
    </subcellularLocation>
</comment>
<evidence type="ECO:0000313" key="13">
    <source>
        <dbReference type="Proteomes" id="UP000321580"/>
    </source>
</evidence>
<dbReference type="Pfam" id="PF21948">
    <property type="entry name" value="LplA-B_cat"/>
    <property type="match status" value="1"/>
</dbReference>
<accession>A0A5C6S771</accession>
<organism evidence="12 13">
    <name type="scientific">Phaeodactylibacter luteus</name>
    <dbReference type="NCBI Taxonomy" id="1564516"/>
    <lineage>
        <taxon>Bacteria</taxon>
        <taxon>Pseudomonadati</taxon>
        <taxon>Bacteroidota</taxon>
        <taxon>Saprospiria</taxon>
        <taxon>Saprospirales</taxon>
        <taxon>Haliscomenobacteraceae</taxon>
        <taxon>Phaeodactylibacter</taxon>
    </lineage>
</organism>
<feature type="binding site" evidence="6 9">
    <location>
        <begin position="164"/>
        <end position="166"/>
    </location>
    <ligand>
        <name>substrate</name>
    </ligand>
</feature>
<keyword evidence="3 6" id="KW-0808">Transferase</keyword>
<comment type="caution">
    <text evidence="12">The sequence shown here is derived from an EMBL/GenBank/DDBJ whole genome shotgun (WGS) entry which is preliminary data.</text>
</comment>
<dbReference type="CDD" id="cd16444">
    <property type="entry name" value="LipB"/>
    <property type="match status" value="1"/>
</dbReference>
<dbReference type="EC" id="2.3.1.181" evidence="6 7"/>
<evidence type="ECO:0000256" key="2">
    <source>
        <dbReference type="ARBA" id="ARBA00022490"/>
    </source>
</evidence>
<evidence type="ECO:0000313" key="12">
    <source>
        <dbReference type="EMBL" id="TXB69494.1"/>
    </source>
</evidence>
<keyword evidence="4 6" id="KW-0012">Acyltransferase</keyword>
<evidence type="ECO:0000256" key="8">
    <source>
        <dbReference type="PIRSR" id="PIRSR016262-1"/>
    </source>
</evidence>
<keyword evidence="13" id="KW-1185">Reference proteome</keyword>
<dbReference type="SUPFAM" id="SSF55681">
    <property type="entry name" value="Class II aaRS and biotin synthetases"/>
    <property type="match status" value="1"/>
</dbReference>
<dbReference type="Gene3D" id="3.30.930.10">
    <property type="entry name" value="Bira Bifunctional Protein, Domain 2"/>
    <property type="match status" value="1"/>
</dbReference>
<protein>
    <recommendedName>
        <fullName evidence="6 7">Octanoyltransferase</fullName>
        <ecNumber evidence="6 7">2.3.1.181</ecNumber>
    </recommendedName>
    <alternativeName>
        <fullName evidence="6">Lipoate-protein ligase B</fullName>
    </alternativeName>
    <alternativeName>
        <fullName evidence="6">Lipoyl/octanoyl transferase</fullName>
    </alternativeName>
    <alternativeName>
        <fullName evidence="6">Octanoyl-[acyl-carrier-protein]-protein N-octanoyltransferase</fullName>
    </alternativeName>
</protein>
<dbReference type="EMBL" id="VOOR01000002">
    <property type="protein sequence ID" value="TXB69494.1"/>
    <property type="molecule type" value="Genomic_DNA"/>
</dbReference>
<dbReference type="Proteomes" id="UP000321580">
    <property type="component" value="Unassembled WGS sequence"/>
</dbReference>
<dbReference type="PANTHER" id="PTHR10993:SF12">
    <property type="entry name" value="OCTANOYLTRANSFERASE"/>
    <property type="match status" value="1"/>
</dbReference>
<evidence type="ECO:0000259" key="11">
    <source>
        <dbReference type="PROSITE" id="PS51733"/>
    </source>
</evidence>
<comment type="similarity">
    <text evidence="6 7">Belongs to the LipB family.</text>
</comment>
<dbReference type="InterPro" id="IPR045864">
    <property type="entry name" value="aa-tRNA-synth_II/BPL/LPL"/>
</dbReference>
<dbReference type="PIRSF" id="PIRSF016262">
    <property type="entry name" value="LPLase"/>
    <property type="match status" value="1"/>
</dbReference>
<reference evidence="12 13" key="1">
    <citation type="submission" date="2019-08" db="EMBL/GenBank/DDBJ databases">
        <title>Genome of Phaeodactylibacter luteus.</title>
        <authorList>
            <person name="Bowman J.P."/>
        </authorList>
    </citation>
    <scope>NUCLEOTIDE SEQUENCE [LARGE SCALE GENOMIC DNA]</scope>
    <source>
        <strain evidence="12 13">KCTC 42180</strain>
    </source>
</reference>
<dbReference type="RefSeq" id="WP_147165626.1">
    <property type="nucleotide sequence ID" value="NZ_VOOR01000002.1"/>
</dbReference>
<evidence type="ECO:0000256" key="9">
    <source>
        <dbReference type="PIRSR" id="PIRSR016262-2"/>
    </source>
</evidence>
<dbReference type="InterPro" id="IPR004143">
    <property type="entry name" value="BPL_LPL_catalytic"/>
</dbReference>
<evidence type="ECO:0000256" key="1">
    <source>
        <dbReference type="ARBA" id="ARBA00004821"/>
    </source>
</evidence>
<dbReference type="OrthoDB" id="9787061at2"/>
<name>A0A5C6S771_9BACT</name>
<sequence>MQQVVFQDLGKIRYAEAWELQEALLKRSVDLKMANRDKAKAGAPLSPQQHFLLFCEHFPVYTLGKSGSPEHLLLDDKALAAEGFEYFKINRGGDITYHGPGQIVGYPILDLDEFFTDIHKYVRYLEEAVIRTLARYGLEGGREDGFTGVWLAPANGKPKRKICAIGVHLKRWVTMHGFAFNVNTDLSHFGNIIPCGIADEDKGVTSMQAELGRELSLDEVKAILKEEIANLFGFNWANGGLDFPNDK</sequence>
<dbReference type="NCBIfam" id="TIGR00214">
    <property type="entry name" value="lipB"/>
    <property type="match status" value="1"/>
</dbReference>
<dbReference type="AlphaFoldDB" id="A0A5C6S771"/>
<dbReference type="PANTHER" id="PTHR10993">
    <property type="entry name" value="OCTANOYLTRANSFERASE"/>
    <property type="match status" value="1"/>
</dbReference>
<evidence type="ECO:0000256" key="7">
    <source>
        <dbReference type="PIRNR" id="PIRNR016262"/>
    </source>
</evidence>
<comment type="function">
    <text evidence="5 6 7">Catalyzes the transfer of endogenously produced octanoic acid from octanoyl-acyl-carrier-protein onto the lipoyl domains of lipoate-dependent enzymes. Lipoyl-ACP can also act as a substrate although octanoyl-ACP is likely to be the physiological substrate.</text>
</comment>
<dbReference type="PROSITE" id="PS01313">
    <property type="entry name" value="LIPB"/>
    <property type="match status" value="1"/>
</dbReference>
<evidence type="ECO:0000256" key="4">
    <source>
        <dbReference type="ARBA" id="ARBA00023315"/>
    </source>
</evidence>
<evidence type="ECO:0000256" key="3">
    <source>
        <dbReference type="ARBA" id="ARBA00022679"/>
    </source>
</evidence>
<proteinExistence type="inferred from homology"/>
<dbReference type="GO" id="GO:0005737">
    <property type="term" value="C:cytoplasm"/>
    <property type="evidence" value="ECO:0007669"/>
    <property type="project" value="UniProtKB-SubCell"/>
</dbReference>
<dbReference type="GO" id="GO:0009249">
    <property type="term" value="P:protein lipoylation"/>
    <property type="evidence" value="ECO:0007669"/>
    <property type="project" value="InterPro"/>
</dbReference>
<dbReference type="NCBIfam" id="NF010925">
    <property type="entry name" value="PRK14345.1"/>
    <property type="match status" value="1"/>
</dbReference>
<dbReference type="InterPro" id="IPR000544">
    <property type="entry name" value="Octanoyltransferase"/>
</dbReference>